<accession>A0A7R9Q5S9</accession>
<name>A0A7R9Q5S9_9ACAR</name>
<evidence type="ECO:0000256" key="2">
    <source>
        <dbReference type="ARBA" id="ARBA00022737"/>
    </source>
</evidence>
<dbReference type="Pfam" id="PF01344">
    <property type="entry name" value="Kelch_1"/>
    <property type="match status" value="2"/>
</dbReference>
<dbReference type="Pfam" id="PF24681">
    <property type="entry name" value="Kelch_KLHDC2_KLHL20_DRC7"/>
    <property type="match status" value="1"/>
</dbReference>
<dbReference type="AlphaFoldDB" id="A0A7R9Q5S9"/>
<evidence type="ECO:0000313" key="4">
    <source>
        <dbReference type="EMBL" id="CAD7633373.1"/>
    </source>
</evidence>
<dbReference type="PANTHER" id="PTHR46344:SF27">
    <property type="entry name" value="KELCH REPEAT SUPERFAMILY PROTEIN"/>
    <property type="match status" value="1"/>
</dbReference>
<dbReference type="PRINTS" id="PR00501">
    <property type="entry name" value="KELCHREPEAT"/>
</dbReference>
<evidence type="ECO:0000256" key="3">
    <source>
        <dbReference type="SAM" id="MobiDB-lite"/>
    </source>
</evidence>
<feature type="region of interest" description="Disordered" evidence="3">
    <location>
        <begin position="485"/>
        <end position="508"/>
    </location>
</feature>
<feature type="region of interest" description="Disordered" evidence="3">
    <location>
        <begin position="40"/>
        <end position="70"/>
    </location>
</feature>
<dbReference type="SMART" id="SM00612">
    <property type="entry name" value="Kelch"/>
    <property type="match status" value="6"/>
</dbReference>
<keyword evidence="2" id="KW-0677">Repeat</keyword>
<dbReference type="SUPFAM" id="SSF117281">
    <property type="entry name" value="Kelch motif"/>
    <property type="match status" value="2"/>
</dbReference>
<organism evidence="4">
    <name type="scientific">Medioppia subpectinata</name>
    <dbReference type="NCBI Taxonomy" id="1979941"/>
    <lineage>
        <taxon>Eukaryota</taxon>
        <taxon>Metazoa</taxon>
        <taxon>Ecdysozoa</taxon>
        <taxon>Arthropoda</taxon>
        <taxon>Chelicerata</taxon>
        <taxon>Arachnida</taxon>
        <taxon>Acari</taxon>
        <taxon>Acariformes</taxon>
        <taxon>Sarcoptiformes</taxon>
        <taxon>Oribatida</taxon>
        <taxon>Brachypylina</taxon>
        <taxon>Oppioidea</taxon>
        <taxon>Oppiidae</taxon>
        <taxon>Medioppia</taxon>
    </lineage>
</organism>
<keyword evidence="1" id="KW-0880">Kelch repeat</keyword>
<dbReference type="EMBL" id="OC867203">
    <property type="protein sequence ID" value="CAD7633373.1"/>
    <property type="molecule type" value="Genomic_DNA"/>
</dbReference>
<evidence type="ECO:0000313" key="5">
    <source>
        <dbReference type="Proteomes" id="UP000759131"/>
    </source>
</evidence>
<proteinExistence type="predicted"/>
<gene>
    <name evidence="4" type="ORF">OSB1V03_LOCUS13770</name>
</gene>
<dbReference type="InterPro" id="IPR015915">
    <property type="entry name" value="Kelch-typ_b-propeller"/>
</dbReference>
<reference evidence="4" key="1">
    <citation type="submission" date="2020-11" db="EMBL/GenBank/DDBJ databases">
        <authorList>
            <person name="Tran Van P."/>
        </authorList>
    </citation>
    <scope>NUCLEOTIDE SEQUENCE</scope>
</reference>
<dbReference type="OrthoDB" id="45365at2759"/>
<protein>
    <submittedName>
        <fullName evidence="4">Uncharacterized protein</fullName>
    </submittedName>
</protein>
<evidence type="ECO:0000256" key="1">
    <source>
        <dbReference type="ARBA" id="ARBA00022441"/>
    </source>
</evidence>
<keyword evidence="5" id="KW-1185">Reference proteome</keyword>
<dbReference type="PANTHER" id="PTHR46344">
    <property type="entry name" value="OS02G0202900 PROTEIN"/>
    <property type="match status" value="1"/>
</dbReference>
<dbReference type="Proteomes" id="UP000759131">
    <property type="component" value="Unassembled WGS sequence"/>
</dbReference>
<dbReference type="EMBL" id="CAJPIZ010012628">
    <property type="protein sequence ID" value="CAG2113803.1"/>
    <property type="molecule type" value="Genomic_DNA"/>
</dbReference>
<feature type="compositionally biased region" description="Polar residues" evidence="3">
    <location>
        <begin position="51"/>
        <end position="64"/>
    </location>
</feature>
<dbReference type="InterPro" id="IPR006652">
    <property type="entry name" value="Kelch_1"/>
</dbReference>
<sequence>MYMLFINKSDKCLHDCNEIENGGNDDSDLIQDYKRESRRLSYPAKDGSASKKANGQNGNHQKAGNGSLPAKSRQFMFTRSDSESSLSSLADDDNENDWKVLSVCFSGKHTLIGLIIVSGKLLVLTVKLRINSPMNSPNASRHHSLEKPELYCLIPPMSSARCAVGTAMFDGKLFVCGGYDRGECLKTVEVYDENKNRWYKLNPMLVPRGRFDITVVNGDVYAIGGCDGQNELNSAEMYESSTKEWKYIPNCPVVRSNAVIDTLVVFSVQHLRIRYTILKNIMICFRLFYDFRLNNGLKSLDGQVYVIGGWNGQRGLTRCDVYNPKTQQWIEIKPLITGRYQTGVAVLDHSIYAVGGCDSWTCLNSAEVYTSNGWQSIAPLHTARRGCGVIAFNGKIYAIGGHDGVHALCSVEVYDPTTDQWASGPPLTSCRANVGVTVVDKRLYAVGGFNGKIFLNTIEFLDLETNEWTTSVSKCDITVESPNGVANGGHKPHDHNHNNGKEYNNNEINGKHSNGCVAGDIDGYNYTFHSSSKTKASLNASEPLLEVEETTAGH</sequence>
<dbReference type="Gene3D" id="2.120.10.80">
    <property type="entry name" value="Kelch-type beta propeller"/>
    <property type="match status" value="2"/>
</dbReference>